<comment type="caution">
    <text evidence="1">The sequence shown here is derived from an EMBL/GenBank/DDBJ whole genome shotgun (WGS) entry which is preliminary data.</text>
</comment>
<dbReference type="Proteomes" id="UP000616769">
    <property type="component" value="Unassembled WGS sequence"/>
</dbReference>
<accession>A0A132ACR5</accession>
<organism evidence="1 2">
    <name type="scientific">Sarcoptes scabiei</name>
    <name type="common">Itch mite</name>
    <name type="synonym">Acarus scabiei</name>
    <dbReference type="NCBI Taxonomy" id="52283"/>
    <lineage>
        <taxon>Eukaryota</taxon>
        <taxon>Metazoa</taxon>
        <taxon>Ecdysozoa</taxon>
        <taxon>Arthropoda</taxon>
        <taxon>Chelicerata</taxon>
        <taxon>Arachnida</taxon>
        <taxon>Acari</taxon>
        <taxon>Acariformes</taxon>
        <taxon>Sarcoptiformes</taxon>
        <taxon>Astigmata</taxon>
        <taxon>Psoroptidia</taxon>
        <taxon>Sarcoptoidea</taxon>
        <taxon>Sarcoptidae</taxon>
        <taxon>Sarcoptinae</taxon>
        <taxon>Sarcoptes</taxon>
    </lineage>
</organism>
<dbReference type="AlphaFoldDB" id="A0A132ACR5"/>
<dbReference type="EMBL" id="JXLN01012695">
    <property type="protein sequence ID" value="KPM08786.1"/>
    <property type="molecule type" value="Genomic_DNA"/>
</dbReference>
<evidence type="ECO:0000313" key="2">
    <source>
        <dbReference type="Proteomes" id="UP000616769"/>
    </source>
</evidence>
<evidence type="ECO:0000313" key="1">
    <source>
        <dbReference type="EMBL" id="KPM08786.1"/>
    </source>
</evidence>
<sequence length="64" mass="7692">MKTLEFLLKETLVIDTTVNQITENLKFQKKSKGTDQYKIVIQRKEIREEEKAKDKKILELCKFF</sequence>
<proteinExistence type="predicted"/>
<gene>
    <name evidence="1" type="ORF">QR98_0073110</name>
</gene>
<dbReference type="VEuPathDB" id="VectorBase:SSCA008488"/>
<name>A0A132ACR5_SARSC</name>
<protein>
    <submittedName>
        <fullName evidence="1">Uncharacterized protein</fullName>
    </submittedName>
</protein>
<reference evidence="1 2" key="1">
    <citation type="journal article" date="2015" name="Parasit. Vectors">
        <title>Draft genome of the scabies mite.</title>
        <authorList>
            <person name="Rider S.D.Jr."/>
            <person name="Morgan M.S."/>
            <person name="Arlian L.G."/>
        </authorList>
    </citation>
    <scope>NUCLEOTIDE SEQUENCE [LARGE SCALE GENOMIC DNA]</scope>
    <source>
        <strain evidence="1">Arlian Lab</strain>
    </source>
</reference>